<reference evidence="6" key="1">
    <citation type="submission" date="2020-01" db="EMBL/GenBank/DDBJ databases">
        <title>Genome sequence of Kobresia littledalei, the first chromosome-level genome in the family Cyperaceae.</title>
        <authorList>
            <person name="Qu G."/>
        </authorList>
    </citation>
    <scope>NUCLEOTIDE SEQUENCE</scope>
    <source>
        <strain evidence="6">C.B.Clarke</strain>
        <tissue evidence="6">Leaf</tissue>
    </source>
</reference>
<dbReference type="GO" id="GO:0003677">
    <property type="term" value="F:DNA binding"/>
    <property type="evidence" value="ECO:0007669"/>
    <property type="project" value="UniProtKB-KW"/>
</dbReference>
<evidence type="ECO:0000256" key="2">
    <source>
        <dbReference type="ARBA" id="ARBA00023125"/>
    </source>
</evidence>
<dbReference type="PANTHER" id="PTHR31744">
    <property type="entry name" value="PROTEIN CUP-SHAPED COTYLEDON 2-RELATED"/>
    <property type="match status" value="1"/>
</dbReference>
<dbReference type="PANTHER" id="PTHR31744:SF235">
    <property type="entry name" value="NAC DOMAIN-CONTAINING PROTEIN"/>
    <property type="match status" value="1"/>
</dbReference>
<dbReference type="PROSITE" id="PS51005">
    <property type="entry name" value="NAC"/>
    <property type="match status" value="1"/>
</dbReference>
<organism evidence="6 7">
    <name type="scientific">Carex littledalei</name>
    <dbReference type="NCBI Taxonomy" id="544730"/>
    <lineage>
        <taxon>Eukaryota</taxon>
        <taxon>Viridiplantae</taxon>
        <taxon>Streptophyta</taxon>
        <taxon>Embryophyta</taxon>
        <taxon>Tracheophyta</taxon>
        <taxon>Spermatophyta</taxon>
        <taxon>Magnoliopsida</taxon>
        <taxon>Liliopsida</taxon>
        <taxon>Poales</taxon>
        <taxon>Cyperaceae</taxon>
        <taxon>Cyperoideae</taxon>
        <taxon>Cariceae</taxon>
        <taxon>Carex</taxon>
        <taxon>Carex subgen. Euthyceras</taxon>
    </lineage>
</organism>
<dbReference type="AlphaFoldDB" id="A0A833VWZ8"/>
<keyword evidence="3" id="KW-0804">Transcription</keyword>
<dbReference type="Gene3D" id="2.170.150.80">
    <property type="entry name" value="NAC domain"/>
    <property type="match status" value="1"/>
</dbReference>
<dbReference type="EMBL" id="SWLB01000004">
    <property type="protein sequence ID" value="KAF3338983.1"/>
    <property type="molecule type" value="Genomic_DNA"/>
</dbReference>
<feature type="domain" description="NAC" evidence="5">
    <location>
        <begin position="1"/>
        <end position="130"/>
    </location>
</feature>
<evidence type="ECO:0000313" key="7">
    <source>
        <dbReference type="Proteomes" id="UP000623129"/>
    </source>
</evidence>
<evidence type="ECO:0000313" key="6">
    <source>
        <dbReference type="EMBL" id="KAF3338983.1"/>
    </source>
</evidence>
<evidence type="ECO:0000256" key="4">
    <source>
        <dbReference type="ARBA" id="ARBA00023242"/>
    </source>
</evidence>
<name>A0A833VWZ8_9POAL</name>
<gene>
    <name evidence="6" type="ORF">FCM35_KLT16454</name>
</gene>
<proteinExistence type="predicted"/>
<sequence>MAHDERIEFDIIPLIDIYMHEPWDLPAKCNVSPNDSKWHFFMPGHGKYQNGSYPNRDTKLGYWRAIQSKYNIKHDNKVIGTKQTLAFYEGHHPTGRRTEWVMHEYYLHENECKDAPELKDRFALCLVSKTEEPEHLNADASAPAEVLLDYLEQSKGMAKPVMYSKM</sequence>
<protein>
    <submittedName>
        <fullName evidence="6">NAC domain-containing protein 74-like protein</fullName>
    </submittedName>
</protein>
<keyword evidence="2" id="KW-0238">DNA-binding</keyword>
<dbReference type="Pfam" id="PF02365">
    <property type="entry name" value="NAM"/>
    <property type="match status" value="1"/>
</dbReference>
<keyword evidence="1" id="KW-0805">Transcription regulation</keyword>
<evidence type="ECO:0000256" key="3">
    <source>
        <dbReference type="ARBA" id="ARBA00023163"/>
    </source>
</evidence>
<keyword evidence="7" id="KW-1185">Reference proteome</keyword>
<evidence type="ECO:0000259" key="5">
    <source>
        <dbReference type="PROSITE" id="PS51005"/>
    </source>
</evidence>
<dbReference type="InterPro" id="IPR036093">
    <property type="entry name" value="NAC_dom_sf"/>
</dbReference>
<dbReference type="InterPro" id="IPR003441">
    <property type="entry name" value="NAC-dom"/>
</dbReference>
<dbReference type="OrthoDB" id="623685at2759"/>
<evidence type="ECO:0000256" key="1">
    <source>
        <dbReference type="ARBA" id="ARBA00023015"/>
    </source>
</evidence>
<dbReference type="GO" id="GO:0006355">
    <property type="term" value="P:regulation of DNA-templated transcription"/>
    <property type="evidence" value="ECO:0007669"/>
    <property type="project" value="InterPro"/>
</dbReference>
<dbReference type="Proteomes" id="UP000623129">
    <property type="component" value="Unassembled WGS sequence"/>
</dbReference>
<dbReference type="SUPFAM" id="SSF101941">
    <property type="entry name" value="NAC domain"/>
    <property type="match status" value="1"/>
</dbReference>
<comment type="caution">
    <text evidence="6">The sequence shown here is derived from an EMBL/GenBank/DDBJ whole genome shotgun (WGS) entry which is preliminary data.</text>
</comment>
<accession>A0A833VWZ8</accession>
<keyword evidence="4" id="KW-0539">Nucleus</keyword>